<feature type="compositionally biased region" description="Pro residues" evidence="4">
    <location>
        <begin position="490"/>
        <end position="499"/>
    </location>
</feature>
<dbReference type="EMBL" id="CCMZ01000056">
    <property type="protein sequence ID" value="CDX26682.1"/>
    <property type="molecule type" value="Genomic_DNA"/>
</dbReference>
<feature type="region of interest" description="Disordered" evidence="4">
    <location>
        <begin position="1"/>
        <end position="36"/>
    </location>
</feature>
<reference evidence="7" key="1">
    <citation type="submission" date="2014-08" db="EMBL/GenBank/DDBJ databases">
        <authorList>
            <person name="Moulin L."/>
        </authorList>
    </citation>
    <scope>NUCLEOTIDE SEQUENCE [LARGE SCALE GENOMIC DNA]</scope>
</reference>
<keyword evidence="1" id="KW-1188">Viral release from host cell</keyword>
<feature type="domain" description="Prohead serine protease" evidence="5">
    <location>
        <begin position="120"/>
        <end position="185"/>
    </location>
</feature>
<evidence type="ECO:0000259" key="5">
    <source>
        <dbReference type="Pfam" id="PF04586"/>
    </source>
</evidence>
<feature type="region of interest" description="Disordered" evidence="4">
    <location>
        <begin position="486"/>
        <end position="510"/>
    </location>
</feature>
<accession>A0A090G6P9</accession>
<evidence type="ECO:0000313" key="7">
    <source>
        <dbReference type="Proteomes" id="UP000045285"/>
    </source>
</evidence>
<evidence type="ECO:0000313" key="6">
    <source>
        <dbReference type="EMBL" id="CDX26682.1"/>
    </source>
</evidence>
<protein>
    <recommendedName>
        <fullName evidence="5">Prohead serine protease domain-containing protein</fullName>
    </recommendedName>
</protein>
<keyword evidence="3" id="KW-0378">Hydrolase</keyword>
<evidence type="ECO:0000256" key="4">
    <source>
        <dbReference type="SAM" id="MobiDB-lite"/>
    </source>
</evidence>
<keyword evidence="2" id="KW-0645">Protease</keyword>
<dbReference type="InterPro" id="IPR054613">
    <property type="entry name" value="Peptidase_S78_dom"/>
</dbReference>
<gene>
    <name evidence="6" type="ORF">MPL3356_60495</name>
</gene>
<sequence>MAKFKRASADEVHAKRKEHVRDGARGPVMVKGFKSPPSWNKEARSARFIMTSESVDRYRDIVVQAGGDFTHFLENPQGLLFHNSRSWPCGLWSDVTKILNGRPKRTEGTLNFLAEGVDEDADRAARHVAAGTLRTVSIGFAPNWDDIDFILDDDDDWTGGFRYNTWELLECSVVPIPAQPDALVKDAGGDLKLARELIEEVLDTWAKTPEGLLIPMEEYRAKHFDLGVNRSTFIVDKALVPAPRKFVPVAEMEIKAATNDDAEKFVGAKVTLKPDHPENKGSPFSDCLAKATGEVIASWIVSDGEFKGVHALAVEFLTDGWNGLFRGIKADRFLLAEKADKEVKDDDDDPDDQDDPEIDPDEEGKSEEAKGLLTDEVLDAFATLVEDGDIVVLRDGDDMALVIERAGERVEELKLPLEMTIKQIGETSQSICDRVNKIKEAAQPKPPVSVASMSIEVDTKDATEKVTALEAIVDRLSAKLAKIFGRAAEPEPPAPTPEPPSEEDVTAAKAAAAAARARVAEKGLLAA</sequence>
<evidence type="ECO:0000256" key="1">
    <source>
        <dbReference type="ARBA" id="ARBA00022612"/>
    </source>
</evidence>
<dbReference type="Proteomes" id="UP000045285">
    <property type="component" value="Unassembled WGS sequence"/>
</dbReference>
<evidence type="ECO:0000256" key="3">
    <source>
        <dbReference type="ARBA" id="ARBA00022801"/>
    </source>
</evidence>
<proteinExistence type="predicted"/>
<dbReference type="Pfam" id="PF04586">
    <property type="entry name" value="Peptidase_S78"/>
    <property type="match status" value="1"/>
</dbReference>
<dbReference type="GO" id="GO:0006508">
    <property type="term" value="P:proteolysis"/>
    <property type="evidence" value="ECO:0007669"/>
    <property type="project" value="UniProtKB-KW"/>
</dbReference>
<keyword evidence="7" id="KW-1185">Reference proteome</keyword>
<feature type="region of interest" description="Disordered" evidence="4">
    <location>
        <begin position="341"/>
        <end position="370"/>
    </location>
</feature>
<evidence type="ECO:0000256" key="2">
    <source>
        <dbReference type="ARBA" id="ARBA00022670"/>
    </source>
</evidence>
<dbReference type="AlphaFoldDB" id="A0A090G6P9"/>
<feature type="compositionally biased region" description="Acidic residues" evidence="4">
    <location>
        <begin position="345"/>
        <end position="365"/>
    </location>
</feature>
<name>A0A090G6P9_MESPL</name>
<feature type="compositionally biased region" description="Basic and acidic residues" evidence="4">
    <location>
        <begin position="7"/>
        <end position="24"/>
    </location>
</feature>
<organism evidence="6 7">
    <name type="scientific">Mesorhizobium plurifarium</name>
    <dbReference type="NCBI Taxonomy" id="69974"/>
    <lineage>
        <taxon>Bacteria</taxon>
        <taxon>Pseudomonadati</taxon>
        <taxon>Pseudomonadota</taxon>
        <taxon>Alphaproteobacteria</taxon>
        <taxon>Hyphomicrobiales</taxon>
        <taxon>Phyllobacteriaceae</taxon>
        <taxon>Mesorhizobium</taxon>
    </lineage>
</organism>
<dbReference type="GO" id="GO:0008233">
    <property type="term" value="F:peptidase activity"/>
    <property type="evidence" value="ECO:0007669"/>
    <property type="project" value="UniProtKB-KW"/>
</dbReference>